<reference evidence="4" key="1">
    <citation type="submission" date="2023-07" db="EMBL/GenBank/DDBJ databases">
        <title>Whole genome shotgun sequence of Streptomyces achromogenes subsp. rubradiris NBRC 14000.</title>
        <authorList>
            <person name="Komaki H."/>
            <person name="Tamura T."/>
        </authorList>
    </citation>
    <scope>NUCLEOTIDE SEQUENCE [LARGE SCALE GENOMIC DNA]</scope>
    <source>
        <strain evidence="4">NBRC 14000</strain>
    </source>
</reference>
<comment type="caution">
    <text evidence="3">The sequence shown here is derived from an EMBL/GenBank/DDBJ whole genome shotgun (WGS) entry which is preliminary data.</text>
</comment>
<evidence type="ECO:0000256" key="1">
    <source>
        <dbReference type="SAM" id="MobiDB-lite"/>
    </source>
</evidence>
<dbReference type="EMBL" id="BNEA01000015">
    <property type="protein sequence ID" value="GHI55477.1"/>
    <property type="molecule type" value="Genomic_DNA"/>
</dbReference>
<feature type="transmembrane region" description="Helical" evidence="2">
    <location>
        <begin position="533"/>
        <end position="549"/>
    </location>
</feature>
<feature type="transmembrane region" description="Helical" evidence="2">
    <location>
        <begin position="601"/>
        <end position="619"/>
    </location>
</feature>
<keyword evidence="2" id="KW-0472">Membrane</keyword>
<evidence type="ECO:0000313" key="3">
    <source>
        <dbReference type="EMBL" id="GHI55477.1"/>
    </source>
</evidence>
<feature type="transmembrane region" description="Helical" evidence="2">
    <location>
        <begin position="460"/>
        <end position="484"/>
    </location>
</feature>
<accession>A0ABQ3RHZ1</accession>
<proteinExistence type="predicted"/>
<feature type="compositionally biased region" description="Basic and acidic residues" evidence="1">
    <location>
        <begin position="122"/>
        <end position="133"/>
    </location>
</feature>
<keyword evidence="4" id="KW-1185">Reference proteome</keyword>
<feature type="compositionally biased region" description="Low complexity" evidence="1">
    <location>
        <begin position="191"/>
        <end position="205"/>
    </location>
</feature>
<feature type="compositionally biased region" description="Low complexity" evidence="1">
    <location>
        <begin position="213"/>
        <end position="222"/>
    </location>
</feature>
<organism evidence="3 4">
    <name type="scientific">Streptomyces rubradiris</name>
    <name type="common">Streptomyces achromogenes subsp. rubradiris</name>
    <dbReference type="NCBI Taxonomy" id="285531"/>
    <lineage>
        <taxon>Bacteria</taxon>
        <taxon>Bacillati</taxon>
        <taxon>Actinomycetota</taxon>
        <taxon>Actinomycetes</taxon>
        <taxon>Kitasatosporales</taxon>
        <taxon>Streptomycetaceae</taxon>
        <taxon>Streptomyces</taxon>
    </lineage>
</organism>
<protein>
    <recommendedName>
        <fullName evidence="5">Integral membrane protein</fullName>
    </recommendedName>
</protein>
<feature type="region of interest" description="Disordered" evidence="1">
    <location>
        <begin position="1"/>
        <end position="240"/>
    </location>
</feature>
<evidence type="ECO:0000256" key="2">
    <source>
        <dbReference type="SAM" id="Phobius"/>
    </source>
</evidence>
<evidence type="ECO:0000313" key="4">
    <source>
        <dbReference type="Proteomes" id="UP000646738"/>
    </source>
</evidence>
<feature type="compositionally biased region" description="Low complexity" evidence="1">
    <location>
        <begin position="137"/>
        <end position="155"/>
    </location>
</feature>
<feature type="transmembrane region" description="Helical" evidence="2">
    <location>
        <begin position="317"/>
        <end position="338"/>
    </location>
</feature>
<evidence type="ECO:0008006" key="5">
    <source>
        <dbReference type="Google" id="ProtNLM"/>
    </source>
</evidence>
<keyword evidence="2" id="KW-1133">Transmembrane helix</keyword>
<name>A0ABQ3RHZ1_STRRR</name>
<feature type="transmembrane region" description="Helical" evidence="2">
    <location>
        <begin position="561"/>
        <end position="581"/>
    </location>
</feature>
<sequence>MRDPEGRRPGNGADPGSGLTAESGAEPQEGRGEPSTPTAATADDSGEGALGGRGCAGRVPAWSDPNSTGPKSAEPAWPGPVRSDPASTDPVGSDHPGMPSGADPWDARSGEWVPVGGLSGGERSRRSSRERLPEGPPSAGLLSAGSPPEGPSPAGRLPAGDSQSVGPQSVGPLSVGPQSAGPVSADPVSVGPQGFGAAFGPLAGPAGTGAGSGPSPSTRPSAGLGGPTQGGRVPYGSGDPVKALLHRHRELCERAVDPLEIAVGLEAQGVTDRTAAHCRHRDVFSLAEELHARVPRTTERPSPEPHPLLVPRVRAGWLLLTLLPGAFGAATVTGLRLTQGTPRLLVALGGLLAVALATRAALRHSPLAGPPGRRAWRPAPGTADWRTAPGAHAGGTATDALAGRIAPGAHAGRTTIGTRVWTLWLLGYALLGDGLLHAVLTGGPDAPPTGAPEGPWPTATAPALALLLACAPAAWCAHLLAVGAHRGLAGSRTLRQFTAAVTPPLLGAYALFLAALAALLALCGTVLHQPAAYPQALSLGALLLSARLLTAHRHRRVPARALGAAALLEALALALPTAGRLPGCAFLAVPVQTLVDVGGEAAVPVLACGTAALALLWHAGRTLTRASAHAPTGAPE</sequence>
<feature type="transmembrane region" description="Helical" evidence="2">
    <location>
        <begin position="505"/>
        <end position="527"/>
    </location>
</feature>
<keyword evidence="2" id="KW-0812">Transmembrane</keyword>
<gene>
    <name evidence="3" type="ORF">Srubr_53230</name>
</gene>
<feature type="transmembrane region" description="Helical" evidence="2">
    <location>
        <begin position="420"/>
        <end position="440"/>
    </location>
</feature>
<dbReference type="Proteomes" id="UP000646738">
    <property type="component" value="Unassembled WGS sequence"/>
</dbReference>